<evidence type="ECO:0000313" key="1">
    <source>
        <dbReference type="EMBL" id="KFK37083.1"/>
    </source>
</evidence>
<dbReference type="EMBL" id="CM002872">
    <property type="protein sequence ID" value="KFK37083.1"/>
    <property type="molecule type" value="Genomic_DNA"/>
</dbReference>
<gene>
    <name evidence="1" type="ordered locus">AALP_Aa4g210600</name>
</gene>
<organism evidence="1 2">
    <name type="scientific">Arabis alpina</name>
    <name type="common">Alpine rock-cress</name>
    <dbReference type="NCBI Taxonomy" id="50452"/>
    <lineage>
        <taxon>Eukaryota</taxon>
        <taxon>Viridiplantae</taxon>
        <taxon>Streptophyta</taxon>
        <taxon>Embryophyta</taxon>
        <taxon>Tracheophyta</taxon>
        <taxon>Spermatophyta</taxon>
        <taxon>Magnoliopsida</taxon>
        <taxon>eudicotyledons</taxon>
        <taxon>Gunneridae</taxon>
        <taxon>Pentapetalae</taxon>
        <taxon>rosids</taxon>
        <taxon>malvids</taxon>
        <taxon>Brassicales</taxon>
        <taxon>Brassicaceae</taxon>
        <taxon>Arabideae</taxon>
        <taxon>Arabis</taxon>
    </lineage>
</organism>
<dbReference type="AlphaFoldDB" id="A0A087H4N1"/>
<protein>
    <submittedName>
        <fullName evidence="1">Uncharacterized protein</fullName>
    </submittedName>
</protein>
<dbReference type="PANTHER" id="PTHR34285:SF3">
    <property type="entry name" value="OS08G0510800 PROTEIN"/>
    <property type="match status" value="1"/>
</dbReference>
<dbReference type="OrthoDB" id="1926966at2759"/>
<reference evidence="2" key="1">
    <citation type="journal article" date="2015" name="Nat. Plants">
        <title>Genome expansion of Arabis alpina linked with retrotransposition and reduced symmetric DNA methylation.</title>
        <authorList>
            <person name="Willing E.M."/>
            <person name="Rawat V."/>
            <person name="Mandakova T."/>
            <person name="Maumus F."/>
            <person name="James G.V."/>
            <person name="Nordstroem K.J."/>
            <person name="Becker C."/>
            <person name="Warthmann N."/>
            <person name="Chica C."/>
            <person name="Szarzynska B."/>
            <person name="Zytnicki M."/>
            <person name="Albani M.C."/>
            <person name="Kiefer C."/>
            <person name="Bergonzi S."/>
            <person name="Castaings L."/>
            <person name="Mateos J.L."/>
            <person name="Berns M.C."/>
            <person name="Bujdoso N."/>
            <person name="Piofczyk T."/>
            <person name="de Lorenzo L."/>
            <person name="Barrero-Sicilia C."/>
            <person name="Mateos I."/>
            <person name="Piednoel M."/>
            <person name="Hagmann J."/>
            <person name="Chen-Min-Tao R."/>
            <person name="Iglesias-Fernandez R."/>
            <person name="Schuster S.C."/>
            <person name="Alonso-Blanco C."/>
            <person name="Roudier F."/>
            <person name="Carbonero P."/>
            <person name="Paz-Ares J."/>
            <person name="Davis S.J."/>
            <person name="Pecinka A."/>
            <person name="Quesneville H."/>
            <person name="Colot V."/>
            <person name="Lysak M.A."/>
            <person name="Weigel D."/>
            <person name="Coupland G."/>
            <person name="Schneeberger K."/>
        </authorList>
    </citation>
    <scope>NUCLEOTIDE SEQUENCE [LARGE SCALE GENOMIC DNA]</scope>
    <source>
        <strain evidence="2">cv. Pajares</strain>
    </source>
</reference>
<sequence length="221" mass="24551">MLMTAEFNLLGNRNPSFMLHFKPRFGDFEVRKSHSSSDLVKSVNGSVIEKESSIEVVDFPTVNGFRTGDIAGLISGVDVAARTSMNLRGNAVVNFRWGIRVPKEFNPTDVISLKKIPFLVMNKIGIEHVYGKDTKLGNNPGRVSGLGLTGNADVAEMCLGVRRQMEELGKENLELKRSVEDLRRVITNVRPFSPESMEKRKTVDYGGKKHVAESDVAEELK</sequence>
<keyword evidence="2" id="KW-1185">Reference proteome</keyword>
<dbReference type="Proteomes" id="UP000029120">
    <property type="component" value="Chromosome 4"/>
</dbReference>
<dbReference type="eggNOG" id="ENOG502QT3I">
    <property type="taxonomic scope" value="Eukaryota"/>
</dbReference>
<evidence type="ECO:0000313" key="2">
    <source>
        <dbReference type="Proteomes" id="UP000029120"/>
    </source>
</evidence>
<name>A0A087H4N1_ARAAL</name>
<dbReference type="PANTHER" id="PTHR34285">
    <property type="entry name" value="OS08G0510800 PROTEIN"/>
    <property type="match status" value="1"/>
</dbReference>
<proteinExistence type="predicted"/>
<dbReference type="Gramene" id="KFK37083">
    <property type="protein sequence ID" value="KFK37083"/>
    <property type="gene ID" value="AALP_AA4G210600"/>
</dbReference>
<dbReference type="OMA" id="FRWGIRV"/>
<accession>A0A087H4N1</accession>